<protein>
    <submittedName>
        <fullName evidence="1">Uncharacterized protein</fullName>
    </submittedName>
</protein>
<reference evidence="1" key="1">
    <citation type="journal article" date="2020" name="mSystems">
        <title>Genome- and Community-Level Interaction Insights into Carbon Utilization and Element Cycling Functions of Hydrothermarchaeota in Hydrothermal Sediment.</title>
        <authorList>
            <person name="Zhou Z."/>
            <person name="Liu Y."/>
            <person name="Xu W."/>
            <person name="Pan J."/>
            <person name="Luo Z.H."/>
            <person name="Li M."/>
        </authorList>
    </citation>
    <scope>NUCLEOTIDE SEQUENCE [LARGE SCALE GENOMIC DNA]</scope>
    <source>
        <strain evidence="1">SpSt-125</strain>
    </source>
</reference>
<comment type="caution">
    <text evidence="1">The sequence shown here is derived from an EMBL/GenBank/DDBJ whole genome shotgun (WGS) entry which is preliminary data.</text>
</comment>
<dbReference type="EMBL" id="DSEU01000005">
    <property type="protein sequence ID" value="HEM66225.1"/>
    <property type="molecule type" value="Genomic_DNA"/>
</dbReference>
<organism evidence="1">
    <name type="scientific">Ignisphaera aggregans</name>
    <dbReference type="NCBI Taxonomy" id="334771"/>
    <lineage>
        <taxon>Archaea</taxon>
        <taxon>Thermoproteota</taxon>
        <taxon>Thermoprotei</taxon>
        <taxon>Desulfurococcales</taxon>
        <taxon>Desulfurococcaceae</taxon>
        <taxon>Ignisphaera</taxon>
    </lineage>
</organism>
<name>A0A7J2U1C8_9CREN</name>
<dbReference type="AlphaFoldDB" id="A0A7J2U1C8"/>
<accession>A0A7J2U1C8</accession>
<proteinExistence type="predicted"/>
<evidence type="ECO:0000313" key="1">
    <source>
        <dbReference type="EMBL" id="HEM66225.1"/>
    </source>
</evidence>
<sequence length="89" mass="10406">MRLRLTRSYAVTRPDVKHFFKGPRGVNVVAVDVVEGDGNLWTLYQAIRYLREIGVEDDIVLSMSTTYTRLRYSRILLKHLKVLRSFTYA</sequence>
<gene>
    <name evidence="1" type="ORF">ENO26_01425</name>
</gene>